<dbReference type="EMBL" id="OV651818">
    <property type="protein sequence ID" value="CAH1111968.1"/>
    <property type="molecule type" value="Genomic_DNA"/>
</dbReference>
<feature type="region of interest" description="Disordered" evidence="1">
    <location>
        <begin position="251"/>
        <end position="301"/>
    </location>
</feature>
<feature type="region of interest" description="Disordered" evidence="1">
    <location>
        <begin position="1"/>
        <end position="78"/>
    </location>
</feature>
<keyword evidence="3" id="KW-1185">Reference proteome</keyword>
<dbReference type="AlphaFoldDB" id="A0A9P0GJZ0"/>
<evidence type="ECO:0000313" key="3">
    <source>
        <dbReference type="Proteomes" id="UP001153636"/>
    </source>
</evidence>
<feature type="compositionally biased region" description="Polar residues" evidence="1">
    <location>
        <begin position="69"/>
        <end position="78"/>
    </location>
</feature>
<dbReference type="Proteomes" id="UP001153636">
    <property type="component" value="Chromosome 6"/>
</dbReference>
<proteinExistence type="predicted"/>
<reference evidence="2" key="1">
    <citation type="submission" date="2022-01" db="EMBL/GenBank/DDBJ databases">
        <authorList>
            <person name="King R."/>
        </authorList>
    </citation>
    <scope>NUCLEOTIDE SEQUENCE</scope>
</reference>
<gene>
    <name evidence="2" type="ORF">PSYICH_LOCUS12429</name>
</gene>
<accession>A0A9P0GJZ0</accession>
<name>A0A9P0GJZ0_9CUCU</name>
<feature type="compositionally biased region" description="Polar residues" evidence="1">
    <location>
        <begin position="34"/>
        <end position="58"/>
    </location>
</feature>
<protein>
    <submittedName>
        <fullName evidence="2">Uncharacterized protein</fullName>
    </submittedName>
</protein>
<dbReference type="OrthoDB" id="1607513at2759"/>
<evidence type="ECO:0000256" key="1">
    <source>
        <dbReference type="SAM" id="MobiDB-lite"/>
    </source>
</evidence>
<organism evidence="2 3">
    <name type="scientific">Psylliodes chrysocephalus</name>
    <dbReference type="NCBI Taxonomy" id="3402493"/>
    <lineage>
        <taxon>Eukaryota</taxon>
        <taxon>Metazoa</taxon>
        <taxon>Ecdysozoa</taxon>
        <taxon>Arthropoda</taxon>
        <taxon>Hexapoda</taxon>
        <taxon>Insecta</taxon>
        <taxon>Pterygota</taxon>
        <taxon>Neoptera</taxon>
        <taxon>Endopterygota</taxon>
        <taxon>Coleoptera</taxon>
        <taxon>Polyphaga</taxon>
        <taxon>Cucujiformia</taxon>
        <taxon>Chrysomeloidea</taxon>
        <taxon>Chrysomelidae</taxon>
        <taxon>Galerucinae</taxon>
        <taxon>Alticini</taxon>
        <taxon>Psylliodes</taxon>
    </lineage>
</organism>
<evidence type="ECO:0000313" key="2">
    <source>
        <dbReference type="EMBL" id="CAH1111968.1"/>
    </source>
</evidence>
<sequence>MVRTRNKRYSGGPEQQEPDRNRLDDLPVNDHSNENGQQSQTLISAAQPDSNHTQTMSQPGLPGEDASVSIPTTSKNRQQWTREQYADIMWCYYYAMANKTDEGVTKSTYSIWRERNPDIFPTINPNTLANQRRFILREKKLTNIELEQIKTEVNYRLGRMTTFTPTKMGIWGKCNHETEAARDTIIKHDKKTNWIYCSTLILDPRHKAETFDLTVWGTELKVQTLKTFELIFDVYCSQDRVIESFTKEKIDSTSSDDDDEHIDFNHFYPAPGTSSGSGISGSGSQNQRKAIGDYLSQPSQQ</sequence>